<gene>
    <name evidence="1" type="ORF">NRB56_04270</name>
</gene>
<dbReference type="OrthoDB" id="5168853at2"/>
<dbReference type="PANTHER" id="PTHR42877">
    <property type="entry name" value="L-ORNITHINE N(5)-MONOOXYGENASE-RELATED"/>
    <property type="match status" value="1"/>
</dbReference>
<dbReference type="InterPro" id="IPR036188">
    <property type="entry name" value="FAD/NAD-bd_sf"/>
</dbReference>
<protein>
    <submittedName>
        <fullName evidence="1">Baeyer-Villiger monooxygenase</fullName>
        <ecNumber evidence="1">1.14.13.-</ecNumber>
    </submittedName>
</protein>
<dbReference type="RefSeq" id="WP_153338742.1">
    <property type="nucleotide sequence ID" value="NZ_WEGI01000001.1"/>
</dbReference>
<dbReference type="PANTHER" id="PTHR42877:SF4">
    <property type="entry name" value="FAD_NAD(P)-BINDING DOMAIN-CONTAINING PROTEIN-RELATED"/>
    <property type="match status" value="1"/>
</dbReference>
<dbReference type="GO" id="GO:0004497">
    <property type="term" value="F:monooxygenase activity"/>
    <property type="evidence" value="ECO:0007669"/>
    <property type="project" value="UniProtKB-KW"/>
</dbReference>
<dbReference type="Gene3D" id="3.50.50.60">
    <property type="entry name" value="FAD/NAD(P)-binding domain"/>
    <property type="match status" value="2"/>
</dbReference>
<dbReference type="InterPro" id="IPR051209">
    <property type="entry name" value="FAD-bind_Monooxygenase_sf"/>
</dbReference>
<dbReference type="Proteomes" id="UP000431401">
    <property type="component" value="Unassembled WGS sequence"/>
</dbReference>
<keyword evidence="2" id="KW-1185">Reference proteome</keyword>
<dbReference type="SUPFAM" id="SSF51905">
    <property type="entry name" value="FAD/NAD(P)-binding domain"/>
    <property type="match status" value="2"/>
</dbReference>
<proteinExistence type="predicted"/>
<name>A0A7K0DGD2_9NOCA</name>
<dbReference type="Pfam" id="PF13738">
    <property type="entry name" value="Pyr_redox_3"/>
    <property type="match status" value="1"/>
</dbReference>
<organism evidence="1 2">
    <name type="scientific">Nocardia aurantia</name>
    <dbReference type="NCBI Taxonomy" id="2585199"/>
    <lineage>
        <taxon>Bacteria</taxon>
        <taxon>Bacillati</taxon>
        <taxon>Actinomycetota</taxon>
        <taxon>Actinomycetes</taxon>
        <taxon>Mycobacteriales</taxon>
        <taxon>Nocardiaceae</taxon>
        <taxon>Nocardia</taxon>
    </lineage>
</organism>
<keyword evidence="1" id="KW-0503">Monooxygenase</keyword>
<accession>A0A7K0DGD2</accession>
<dbReference type="EC" id="1.14.13.-" evidence="1"/>
<sequence>MSTTPSILIIGAGFAGLGMALELRRAGIDSFTIVERAADLGGVWRENTYPGAACDVPSPLYSWSFAPRTDWPRRFSQQRDIHDYIRSVATEYDLVSRIRFGTEVTDAEFDEPHSVWKIRTATGKTLTADILIPAVGQLSRPALPNIPGVGTFSGPAFHSAEWNHEVDLTGKRVACIGTGASAIQYIPQIQPLAGHLTLFQRSAAWILPKFDTEYTPRHHKMFRRFPLTRLAERFAIWLFFEVMALALTDMPWLRNPVVAIANRYRASQVPDPELRAKLTPDYEPGCKRALFSNDYFPALTQPNVTVETTAVEAITPTGLRTADGVDHEVDVIIYGTGFKGTEFLAPMTVSGAAGRKLADVWSPEGARAYLGMSVPGFPNMFLMYGPNTNVGSGSIIYMLEAQARYIRQAVDYLSTHPRTSLAARPTAEQSWDDWLQPRLARTPWNLCASWYRNASGRITNNWPGATVLFRRKTRRFDPTAYDTYPATAPADLPL</sequence>
<dbReference type="EMBL" id="WEGI01000001">
    <property type="protein sequence ID" value="MQY24873.1"/>
    <property type="molecule type" value="Genomic_DNA"/>
</dbReference>
<comment type="caution">
    <text evidence="1">The sequence shown here is derived from an EMBL/GenBank/DDBJ whole genome shotgun (WGS) entry which is preliminary data.</text>
</comment>
<dbReference type="AlphaFoldDB" id="A0A7K0DGD2"/>
<evidence type="ECO:0000313" key="1">
    <source>
        <dbReference type="EMBL" id="MQY24873.1"/>
    </source>
</evidence>
<reference evidence="1 2" key="1">
    <citation type="submission" date="2019-10" db="EMBL/GenBank/DDBJ databases">
        <title>Nocardia macrotermitis sp. nov. and Nocardia aurantia sp. nov., isolated from the gut of fungus growing-termite Macrotermes natalensis.</title>
        <authorList>
            <person name="Benndorf R."/>
            <person name="Schwitalla J."/>
            <person name="Martin K."/>
            <person name="De Beer W."/>
            <person name="Kaster A.-K."/>
            <person name="Vollmers J."/>
            <person name="Poulsen M."/>
            <person name="Beemelmanns C."/>
        </authorList>
    </citation>
    <scope>NUCLEOTIDE SEQUENCE [LARGE SCALE GENOMIC DNA]</scope>
    <source>
        <strain evidence="1 2">RB56</strain>
    </source>
</reference>
<keyword evidence="1" id="KW-0560">Oxidoreductase</keyword>
<evidence type="ECO:0000313" key="2">
    <source>
        <dbReference type="Proteomes" id="UP000431401"/>
    </source>
</evidence>